<feature type="transmembrane region" description="Helical" evidence="8">
    <location>
        <begin position="219"/>
        <end position="239"/>
    </location>
</feature>
<dbReference type="GO" id="GO:0005385">
    <property type="term" value="F:zinc ion transmembrane transporter activity"/>
    <property type="evidence" value="ECO:0007669"/>
    <property type="project" value="TreeGrafter"/>
</dbReference>
<dbReference type="Pfam" id="PF02535">
    <property type="entry name" value="Zip"/>
    <property type="match status" value="1"/>
</dbReference>
<evidence type="ECO:0000256" key="4">
    <source>
        <dbReference type="ARBA" id="ARBA00022692"/>
    </source>
</evidence>
<dbReference type="PANTHER" id="PTHR11040:SF211">
    <property type="entry name" value="ZINC TRANSPORTER ZIP11"/>
    <property type="match status" value="1"/>
</dbReference>
<accession>A0A1I0ICL6</accession>
<evidence type="ECO:0000256" key="8">
    <source>
        <dbReference type="SAM" id="Phobius"/>
    </source>
</evidence>
<proteinExistence type="inferred from homology"/>
<feature type="transmembrane region" description="Helical" evidence="8">
    <location>
        <begin position="31"/>
        <end position="49"/>
    </location>
</feature>
<sequence length="240" mass="25150">MLQALLWGGLAGSALFIGGLIGLYFDIKKTFIAYVMAFGSGVLIGASSFEMLYPSVEDEGLAPTTIGFITGALLFTIINAFLDKKGANQRKRSKQNPEGHSGLAIFIGTMIDSLPEAVVIGISMIDTKVSMVLVIAIFVSNLPEGLSSTIGLKQDQYTKGKILLLWTTVFIVTGICSLAGYVLLDDVSGHVIAIINTFAAGGIVAMVSSTMMPEAYEDGGAVVGMITAVGLILSLVLSVM</sequence>
<keyword evidence="3" id="KW-1003">Cell membrane</keyword>
<comment type="subcellular location">
    <subcellularLocation>
        <location evidence="1">Cell membrane</location>
        <topology evidence="1">Multi-pass membrane protein</topology>
    </subcellularLocation>
</comment>
<evidence type="ECO:0000313" key="9">
    <source>
        <dbReference type="EMBL" id="SET93877.1"/>
    </source>
</evidence>
<feature type="transmembrane region" description="Helical" evidence="8">
    <location>
        <begin position="190"/>
        <end position="207"/>
    </location>
</feature>
<dbReference type="Proteomes" id="UP000199095">
    <property type="component" value="Unassembled WGS sequence"/>
</dbReference>
<evidence type="ECO:0000256" key="7">
    <source>
        <dbReference type="ARBA" id="ARBA00023136"/>
    </source>
</evidence>
<keyword evidence="4 8" id="KW-0812">Transmembrane</keyword>
<dbReference type="InterPro" id="IPR003689">
    <property type="entry name" value="ZIP"/>
</dbReference>
<feature type="transmembrane region" description="Helical" evidence="8">
    <location>
        <begin position="103"/>
        <end position="125"/>
    </location>
</feature>
<evidence type="ECO:0000256" key="5">
    <source>
        <dbReference type="ARBA" id="ARBA00022833"/>
    </source>
</evidence>
<feature type="transmembrane region" description="Helical" evidence="8">
    <location>
        <begin position="61"/>
        <end position="82"/>
    </location>
</feature>
<feature type="transmembrane region" description="Helical" evidence="8">
    <location>
        <begin position="162"/>
        <end position="184"/>
    </location>
</feature>
<reference evidence="10" key="1">
    <citation type="submission" date="2016-10" db="EMBL/GenBank/DDBJ databases">
        <authorList>
            <person name="Varghese N."/>
            <person name="Submissions S."/>
        </authorList>
    </citation>
    <scope>NUCLEOTIDE SEQUENCE [LARGE SCALE GENOMIC DNA]</scope>
    <source>
        <strain evidence="10">CGMCC 1.3566</strain>
    </source>
</reference>
<evidence type="ECO:0000256" key="2">
    <source>
        <dbReference type="ARBA" id="ARBA00006939"/>
    </source>
</evidence>
<dbReference type="STRING" id="237682.SAMN05421676_11188"/>
<keyword evidence="7 8" id="KW-0472">Membrane</keyword>
<gene>
    <name evidence="9" type="ORF">SAMN05421676_11188</name>
</gene>
<evidence type="ECO:0000256" key="6">
    <source>
        <dbReference type="ARBA" id="ARBA00022989"/>
    </source>
</evidence>
<protein>
    <submittedName>
        <fullName evidence="9">Zinc transporter, ZIP family</fullName>
    </submittedName>
</protein>
<dbReference type="GO" id="GO:0005886">
    <property type="term" value="C:plasma membrane"/>
    <property type="evidence" value="ECO:0007669"/>
    <property type="project" value="UniProtKB-SubCell"/>
</dbReference>
<keyword evidence="10" id="KW-1185">Reference proteome</keyword>
<evidence type="ECO:0000313" key="10">
    <source>
        <dbReference type="Proteomes" id="UP000199095"/>
    </source>
</evidence>
<keyword evidence="5" id="KW-0862">Zinc</keyword>
<evidence type="ECO:0000256" key="1">
    <source>
        <dbReference type="ARBA" id="ARBA00004651"/>
    </source>
</evidence>
<organism evidence="9 10">
    <name type="scientific">Salinibacillus kushneri</name>
    <dbReference type="NCBI Taxonomy" id="237682"/>
    <lineage>
        <taxon>Bacteria</taxon>
        <taxon>Bacillati</taxon>
        <taxon>Bacillota</taxon>
        <taxon>Bacilli</taxon>
        <taxon>Bacillales</taxon>
        <taxon>Bacillaceae</taxon>
        <taxon>Salinibacillus</taxon>
    </lineage>
</organism>
<feature type="transmembrane region" description="Helical" evidence="8">
    <location>
        <begin position="6"/>
        <end position="24"/>
    </location>
</feature>
<dbReference type="PANTHER" id="PTHR11040">
    <property type="entry name" value="ZINC/IRON TRANSPORTER"/>
    <property type="match status" value="1"/>
</dbReference>
<dbReference type="RefSeq" id="WP_093136925.1">
    <property type="nucleotide sequence ID" value="NZ_FOHJ01000011.1"/>
</dbReference>
<evidence type="ECO:0000256" key="3">
    <source>
        <dbReference type="ARBA" id="ARBA00022475"/>
    </source>
</evidence>
<dbReference type="EMBL" id="FOHJ01000011">
    <property type="protein sequence ID" value="SET93877.1"/>
    <property type="molecule type" value="Genomic_DNA"/>
</dbReference>
<comment type="similarity">
    <text evidence="2">Belongs to the ZIP transporter (TC 2.A.5) family.</text>
</comment>
<dbReference type="OrthoDB" id="1145132at2"/>
<name>A0A1I0ICL6_9BACI</name>
<keyword evidence="6 8" id="KW-1133">Transmembrane helix</keyword>
<dbReference type="AlphaFoldDB" id="A0A1I0ICL6"/>